<feature type="compositionally biased region" description="Pro residues" evidence="3">
    <location>
        <begin position="313"/>
        <end position="331"/>
    </location>
</feature>
<keyword evidence="6" id="KW-1185">Reference proteome</keyword>
<organism evidence="5 6">
    <name type="scientific">Ramazzottius varieornatus</name>
    <name type="common">Water bear</name>
    <name type="synonym">Tardigrade</name>
    <dbReference type="NCBI Taxonomy" id="947166"/>
    <lineage>
        <taxon>Eukaryota</taxon>
        <taxon>Metazoa</taxon>
        <taxon>Ecdysozoa</taxon>
        <taxon>Tardigrada</taxon>
        <taxon>Eutardigrada</taxon>
        <taxon>Parachela</taxon>
        <taxon>Hypsibioidea</taxon>
        <taxon>Ramazzottiidae</taxon>
        <taxon>Ramazzottius</taxon>
    </lineage>
</organism>
<comment type="caution">
    <text evidence="5">The sequence shown here is derived from an EMBL/GenBank/DDBJ whole genome shotgun (WGS) entry which is preliminary data.</text>
</comment>
<feature type="region of interest" description="Disordered" evidence="3">
    <location>
        <begin position="388"/>
        <end position="409"/>
    </location>
</feature>
<feature type="compositionally biased region" description="Acidic residues" evidence="3">
    <location>
        <begin position="224"/>
        <end position="235"/>
    </location>
</feature>
<dbReference type="EMBL" id="BDGG01000001">
    <property type="protein sequence ID" value="GAU87319.1"/>
    <property type="molecule type" value="Genomic_DNA"/>
</dbReference>
<evidence type="ECO:0000256" key="3">
    <source>
        <dbReference type="SAM" id="MobiDB-lite"/>
    </source>
</evidence>
<feature type="domain" description="Wbp11/ELF5/Saf1 N-terminal" evidence="4">
    <location>
        <begin position="12"/>
        <end position="77"/>
    </location>
</feature>
<evidence type="ECO:0000256" key="1">
    <source>
        <dbReference type="ARBA" id="ARBA00004123"/>
    </source>
</evidence>
<proteinExistence type="predicted"/>
<protein>
    <recommendedName>
        <fullName evidence="4">Wbp11/ELF5/Saf1 N-terminal domain-containing protein</fullName>
    </recommendedName>
</protein>
<evidence type="ECO:0000256" key="2">
    <source>
        <dbReference type="ARBA" id="ARBA00023242"/>
    </source>
</evidence>
<name>A0A1D1UBW1_RAMVA</name>
<feature type="compositionally biased region" description="Basic and acidic residues" evidence="3">
    <location>
        <begin position="214"/>
        <end position="223"/>
    </location>
</feature>
<comment type="subcellular location">
    <subcellularLocation>
        <location evidence="1">Nucleus</location>
    </subcellularLocation>
</comment>
<dbReference type="PANTHER" id="PTHR13361">
    <property type="entry name" value="WW DOMAIN-BINDING PROTEIN 11"/>
    <property type="match status" value="1"/>
</dbReference>
<evidence type="ECO:0000259" key="4">
    <source>
        <dbReference type="Pfam" id="PF09429"/>
    </source>
</evidence>
<dbReference type="AlphaFoldDB" id="A0A1D1UBW1"/>
<dbReference type="InterPro" id="IPR019007">
    <property type="entry name" value="Wbp11/ELF5/Saf1_N"/>
</dbReference>
<dbReference type="PANTHER" id="PTHR13361:SF1">
    <property type="entry name" value="WW DOMAIN-BINDING PROTEIN 11"/>
    <property type="match status" value="1"/>
</dbReference>
<dbReference type="STRING" id="947166.A0A1D1UBW1"/>
<feature type="compositionally biased region" description="Pro residues" evidence="3">
    <location>
        <begin position="193"/>
        <end position="203"/>
    </location>
</feature>
<feature type="region of interest" description="Disordered" evidence="3">
    <location>
        <begin position="139"/>
        <end position="337"/>
    </location>
</feature>
<dbReference type="GO" id="GO:0005681">
    <property type="term" value="C:spliceosomal complex"/>
    <property type="evidence" value="ECO:0007669"/>
    <property type="project" value="TreeGrafter"/>
</dbReference>
<evidence type="ECO:0000313" key="5">
    <source>
        <dbReference type="EMBL" id="GAU87319.1"/>
    </source>
</evidence>
<gene>
    <name evidence="5" type="primary">RvY_00194-1</name>
    <name evidence="5" type="synonym">RvY_00194.1</name>
    <name evidence="5" type="ORF">RvY_00194</name>
</gene>
<sequence length="439" mass="47946">MGKRSTTNTKSGRAMNPADQARKEARRRELKKNKKQRLIVREAVIKSKDPKKIIEELERLDQMEYNVAAPPPLGEHILAERRKRLLGNFNRCIGLYDKDDKVTHGELKRMLAGYHRKHDELKRYFDSVKKAENVEVTDIPLPAPGFEEEVSSPTEAPPSGQKQPQGPVVYGAPRYVSWEMFSDDLSDTNGKLPPGPPCCPPPSLSDDSDDEAAADTKEEHESNDGAESDDEDDAEDRARADKDEEDPSGTAEETKPSTSSAHDTSSVDTPSPFSQPGSAPPRPMFVPSQVQAGHFRQVPPPHMLAQRFRTSRPGPPGLPRPPPLMARPPPGFMGGIGPVMPGMRPPCPPPPYGAVPAPVAEPKATFAAAPQLRTSTSEVTRLIPTSVKVKREEAPKPKPKVTGTLGPDAELIPYRPAAAPKVSADQAYDAFLKEMQGLL</sequence>
<dbReference type="OrthoDB" id="10067323at2759"/>
<dbReference type="Proteomes" id="UP000186922">
    <property type="component" value="Unassembled WGS sequence"/>
</dbReference>
<accession>A0A1D1UBW1</accession>
<dbReference type="GO" id="GO:0006396">
    <property type="term" value="P:RNA processing"/>
    <property type="evidence" value="ECO:0007669"/>
    <property type="project" value="InterPro"/>
</dbReference>
<reference evidence="5 6" key="1">
    <citation type="journal article" date="2016" name="Nat. Commun.">
        <title>Extremotolerant tardigrade genome and improved radiotolerance of human cultured cells by tardigrade-unique protein.</title>
        <authorList>
            <person name="Hashimoto T."/>
            <person name="Horikawa D.D."/>
            <person name="Saito Y."/>
            <person name="Kuwahara H."/>
            <person name="Kozuka-Hata H."/>
            <person name="Shin-I T."/>
            <person name="Minakuchi Y."/>
            <person name="Ohishi K."/>
            <person name="Motoyama A."/>
            <person name="Aizu T."/>
            <person name="Enomoto A."/>
            <person name="Kondo K."/>
            <person name="Tanaka S."/>
            <person name="Hara Y."/>
            <person name="Koshikawa S."/>
            <person name="Sagara H."/>
            <person name="Miura T."/>
            <person name="Yokobori S."/>
            <person name="Miyagawa K."/>
            <person name="Suzuki Y."/>
            <person name="Kubo T."/>
            <person name="Oyama M."/>
            <person name="Kohara Y."/>
            <person name="Fujiyama A."/>
            <person name="Arakawa K."/>
            <person name="Katayama T."/>
            <person name="Toyoda A."/>
            <person name="Kunieda T."/>
        </authorList>
    </citation>
    <scope>NUCLEOTIDE SEQUENCE [LARGE SCALE GENOMIC DNA]</scope>
    <source>
        <strain evidence="5 6">YOKOZUNA-1</strain>
    </source>
</reference>
<feature type="compositionally biased region" description="Polar residues" evidence="3">
    <location>
        <begin position="256"/>
        <end position="277"/>
    </location>
</feature>
<feature type="region of interest" description="Disordered" evidence="3">
    <location>
        <begin position="1"/>
        <end position="35"/>
    </location>
</feature>
<dbReference type="Pfam" id="PF09429">
    <property type="entry name" value="Wbp11"/>
    <property type="match status" value="1"/>
</dbReference>
<feature type="compositionally biased region" description="Polar residues" evidence="3">
    <location>
        <begin position="1"/>
        <end position="11"/>
    </location>
</feature>
<keyword evidence="2" id="KW-0539">Nucleus</keyword>
<evidence type="ECO:0000313" key="6">
    <source>
        <dbReference type="Proteomes" id="UP000186922"/>
    </source>
</evidence>